<sequence length="311" mass="36421">MNEASQHLTGLQERTIGFLDLPAELRNRVYDYAVESEPLMEDYPPLLAHRPMTQNTWPIKHQALATRKCFGLTQVCKQIRTEYLPLWKCNLWQGIAYCDFESFVDTFYANEEDTQAPKMLQIACDGRGLSFFQPCIDLLQFMRFRSRFPATKIKFVDRATVEWNKSERGPDYRMGQCFRCQEEDNGITTTLCKHRKEAINIIQRSDFWIHDYIFEASNILSHMNAIWIADIKSGFIVEVIIEEADGESILQLGLSMDGRSCCMPSRSLTLHEGDKKYKDGHREHDDWLHYRRELGLDADRFHDLVVRPYFV</sequence>
<dbReference type="InterPro" id="IPR001810">
    <property type="entry name" value="F-box_dom"/>
</dbReference>
<accession>A0ABR3S996</accession>
<dbReference type="Proteomes" id="UP001521785">
    <property type="component" value="Unassembled WGS sequence"/>
</dbReference>
<feature type="domain" description="F-box" evidence="1">
    <location>
        <begin position="13"/>
        <end position="91"/>
    </location>
</feature>
<proteinExistence type="predicted"/>
<evidence type="ECO:0000259" key="1">
    <source>
        <dbReference type="Pfam" id="PF13013"/>
    </source>
</evidence>
<dbReference type="EMBL" id="JAKJXO020000001">
    <property type="protein sequence ID" value="KAL1613177.1"/>
    <property type="molecule type" value="Genomic_DNA"/>
</dbReference>
<evidence type="ECO:0000313" key="3">
    <source>
        <dbReference type="Proteomes" id="UP001521785"/>
    </source>
</evidence>
<evidence type="ECO:0000313" key="2">
    <source>
        <dbReference type="EMBL" id="KAL1613177.1"/>
    </source>
</evidence>
<dbReference type="Pfam" id="PF13013">
    <property type="entry name" value="F-box-like_2"/>
    <property type="match status" value="1"/>
</dbReference>
<gene>
    <name evidence="2" type="ORF">SLS60_001409</name>
</gene>
<name>A0ABR3S996_9PLEO</name>
<organism evidence="2 3">
    <name type="scientific">Paraconiothyrium brasiliense</name>
    <dbReference type="NCBI Taxonomy" id="300254"/>
    <lineage>
        <taxon>Eukaryota</taxon>
        <taxon>Fungi</taxon>
        <taxon>Dikarya</taxon>
        <taxon>Ascomycota</taxon>
        <taxon>Pezizomycotina</taxon>
        <taxon>Dothideomycetes</taxon>
        <taxon>Pleosporomycetidae</taxon>
        <taxon>Pleosporales</taxon>
        <taxon>Massarineae</taxon>
        <taxon>Didymosphaeriaceae</taxon>
        <taxon>Paraconiothyrium</taxon>
    </lineage>
</organism>
<reference evidence="2 3" key="1">
    <citation type="submission" date="2024-02" db="EMBL/GenBank/DDBJ databases">
        <title>De novo assembly and annotation of 12 fungi associated with fruit tree decline syndrome in Ontario, Canada.</title>
        <authorList>
            <person name="Sulman M."/>
            <person name="Ellouze W."/>
            <person name="Ilyukhin E."/>
        </authorList>
    </citation>
    <scope>NUCLEOTIDE SEQUENCE [LARGE SCALE GENOMIC DNA]</scope>
    <source>
        <strain evidence="2 3">M42-189</strain>
    </source>
</reference>
<keyword evidence="3" id="KW-1185">Reference proteome</keyword>
<comment type="caution">
    <text evidence="2">The sequence shown here is derived from an EMBL/GenBank/DDBJ whole genome shotgun (WGS) entry which is preliminary data.</text>
</comment>
<protein>
    <recommendedName>
        <fullName evidence="1">F-box domain-containing protein</fullName>
    </recommendedName>
</protein>